<keyword evidence="1" id="KW-1133">Transmembrane helix</keyword>
<organism evidence="2 3">
    <name type="scientific">Candidatus Dojkabacteria bacterium</name>
    <dbReference type="NCBI Taxonomy" id="2099670"/>
    <lineage>
        <taxon>Bacteria</taxon>
        <taxon>Candidatus Dojkabacteria</taxon>
    </lineage>
</organism>
<proteinExistence type="predicted"/>
<sequence length="231" mass="26469">MIQNFLLKALEGDFGSSLFNILVVYIISIWFLLCFWVFRDAKKRYSSLTLAILFSLLVLLLNIPALIFYLIVRPESESDYLLVLGDRNVKNEFDGVNIPIVKFTGEDGVNIVLNIRVDNGKTENKKLPKVAMNLEIAEGDSDFEIEKDLPNLSKDLPNLSDDTEKRGVSKRHVHKIFESVPRILQTVKGTSIRRTLGNLKRIVGSIKDKVDRFELEDDEEQQKQKKKSEKN</sequence>
<name>A0A3M0Z1J6_9BACT</name>
<evidence type="ECO:0000313" key="2">
    <source>
        <dbReference type="EMBL" id="RMD77644.1"/>
    </source>
</evidence>
<dbReference type="Proteomes" id="UP000269410">
    <property type="component" value="Unassembled WGS sequence"/>
</dbReference>
<evidence type="ECO:0000313" key="3">
    <source>
        <dbReference type="Proteomes" id="UP000269410"/>
    </source>
</evidence>
<protein>
    <submittedName>
        <fullName evidence="2">Uncharacterized protein</fullName>
    </submittedName>
</protein>
<comment type="caution">
    <text evidence="2">The sequence shown here is derived from an EMBL/GenBank/DDBJ whole genome shotgun (WGS) entry which is preliminary data.</text>
</comment>
<reference evidence="2 3" key="1">
    <citation type="submission" date="2018-10" db="EMBL/GenBank/DDBJ databases">
        <title>Thermophilic Lithotrophy and Phototrophy in an Intertidal, Iron-rich, Geothermal Spring.</title>
        <authorList>
            <person name="Ward L.M."/>
            <person name="Idei A."/>
            <person name="Nakagawa M."/>
            <person name="Ueno Y."/>
            <person name="Fischer W."/>
            <person name="Mcglynn S.E."/>
        </authorList>
    </citation>
    <scope>NUCLEOTIDE SEQUENCE [LARGE SCALE GENOMIC DNA]</scope>
    <source>
        <strain evidence="2">J137</strain>
    </source>
</reference>
<keyword evidence="1" id="KW-0472">Membrane</keyword>
<feature type="transmembrane region" description="Helical" evidence="1">
    <location>
        <begin position="50"/>
        <end position="72"/>
    </location>
</feature>
<feature type="transmembrane region" description="Helical" evidence="1">
    <location>
        <begin position="18"/>
        <end position="38"/>
    </location>
</feature>
<dbReference type="EMBL" id="RFKV01000015">
    <property type="protein sequence ID" value="RMD77644.1"/>
    <property type="molecule type" value="Genomic_DNA"/>
</dbReference>
<accession>A0A3M0Z1J6</accession>
<evidence type="ECO:0000256" key="1">
    <source>
        <dbReference type="SAM" id="Phobius"/>
    </source>
</evidence>
<dbReference type="AlphaFoldDB" id="A0A3M0Z1J6"/>
<gene>
    <name evidence="2" type="ORF">D6810_00450</name>
</gene>
<keyword evidence="1" id="KW-0812">Transmembrane</keyword>